<dbReference type="Proteomes" id="UP000830375">
    <property type="component" value="Unassembled WGS sequence"/>
</dbReference>
<dbReference type="CDD" id="cd12394">
    <property type="entry name" value="RRM1_RBM34"/>
    <property type="match status" value="1"/>
</dbReference>
<reference evidence="8 9" key="1">
    <citation type="submission" date="2022-01" db="EMBL/GenBank/DDBJ databases">
        <title>A high-quality chromosome-level genome assembly of rohu carp, Labeo rohita.</title>
        <authorList>
            <person name="Arick M.A. II"/>
            <person name="Hsu C.-Y."/>
            <person name="Magbanua Z."/>
            <person name="Pechanova O."/>
            <person name="Grover C."/>
            <person name="Miller E."/>
            <person name="Thrash A."/>
            <person name="Ezzel L."/>
            <person name="Alam S."/>
            <person name="Benzie J."/>
            <person name="Hamilton M."/>
            <person name="Karsi A."/>
            <person name="Lawrence M.L."/>
            <person name="Peterson D.G."/>
        </authorList>
    </citation>
    <scope>NUCLEOTIDE SEQUENCE [LARGE SCALE GENOMIC DNA]</scope>
    <source>
        <strain evidence="9">BAU-BD-2019</strain>
        <tissue evidence="8">Blood</tissue>
    </source>
</reference>
<dbReference type="CDD" id="cd12395">
    <property type="entry name" value="RRM2_RBM34"/>
    <property type="match status" value="1"/>
</dbReference>
<feature type="domain" description="RRM" evidence="7">
    <location>
        <begin position="155"/>
        <end position="250"/>
    </location>
</feature>
<evidence type="ECO:0000313" key="9">
    <source>
        <dbReference type="Proteomes" id="UP000830375"/>
    </source>
</evidence>
<dbReference type="InterPro" id="IPR034221">
    <property type="entry name" value="RBM34_RRM2"/>
</dbReference>
<organism evidence="8 9">
    <name type="scientific">Labeo rohita</name>
    <name type="common">Indian major carp</name>
    <name type="synonym">Cyprinus rohita</name>
    <dbReference type="NCBI Taxonomy" id="84645"/>
    <lineage>
        <taxon>Eukaryota</taxon>
        <taxon>Metazoa</taxon>
        <taxon>Chordata</taxon>
        <taxon>Craniata</taxon>
        <taxon>Vertebrata</taxon>
        <taxon>Euteleostomi</taxon>
        <taxon>Actinopterygii</taxon>
        <taxon>Neopterygii</taxon>
        <taxon>Teleostei</taxon>
        <taxon>Ostariophysi</taxon>
        <taxon>Cypriniformes</taxon>
        <taxon>Cyprinidae</taxon>
        <taxon>Labeoninae</taxon>
        <taxon>Labeonini</taxon>
        <taxon>Labeo</taxon>
    </lineage>
</organism>
<comment type="subcellular location">
    <subcellularLocation>
        <location evidence="1">Nucleus</location>
        <location evidence="1">Nucleolus</location>
    </subcellularLocation>
</comment>
<evidence type="ECO:0000256" key="2">
    <source>
        <dbReference type="ARBA" id="ARBA00007077"/>
    </source>
</evidence>
<accession>A0ABQ8M7S8</accession>
<gene>
    <name evidence="8" type="ORF">H4Q32_023098</name>
</gene>
<evidence type="ECO:0000256" key="6">
    <source>
        <dbReference type="SAM" id="MobiDB-lite"/>
    </source>
</evidence>
<feature type="region of interest" description="Disordered" evidence="6">
    <location>
        <begin position="61"/>
        <end position="133"/>
    </location>
</feature>
<dbReference type="EMBL" id="JACTAM010000011">
    <property type="protein sequence ID" value="KAI2658941.1"/>
    <property type="molecule type" value="Genomic_DNA"/>
</dbReference>
<feature type="region of interest" description="Disordered" evidence="6">
    <location>
        <begin position="1"/>
        <end position="22"/>
    </location>
</feature>
<dbReference type="Pfam" id="PF00076">
    <property type="entry name" value="RRM_1"/>
    <property type="match status" value="2"/>
</dbReference>
<dbReference type="InterPro" id="IPR035979">
    <property type="entry name" value="RBD_domain_sf"/>
</dbReference>
<evidence type="ECO:0000259" key="7">
    <source>
        <dbReference type="PROSITE" id="PS50102"/>
    </source>
</evidence>
<dbReference type="SMART" id="SM00360">
    <property type="entry name" value="RRM"/>
    <property type="match status" value="2"/>
</dbReference>
<feature type="domain" description="RRM" evidence="7">
    <location>
        <begin position="259"/>
        <end position="336"/>
    </location>
</feature>
<keyword evidence="4" id="KW-0539">Nucleus</keyword>
<feature type="compositionally biased region" description="Polar residues" evidence="6">
    <location>
        <begin position="367"/>
        <end position="382"/>
    </location>
</feature>
<evidence type="ECO:0000256" key="4">
    <source>
        <dbReference type="ARBA" id="ARBA00023242"/>
    </source>
</evidence>
<name>A0ABQ8M7S8_LABRO</name>
<dbReference type="PANTHER" id="PTHR23236:SF25">
    <property type="entry name" value="RNA-BINDING PROTEIN 34"/>
    <property type="match status" value="1"/>
</dbReference>
<dbReference type="InterPro" id="IPR000504">
    <property type="entry name" value="RRM_dom"/>
</dbReference>
<comment type="caution">
    <text evidence="8">The sequence shown here is derived from an EMBL/GenBank/DDBJ whole genome shotgun (WGS) entry which is preliminary data.</text>
</comment>
<dbReference type="InterPro" id="IPR012677">
    <property type="entry name" value="Nucleotide-bd_a/b_plait_sf"/>
</dbReference>
<dbReference type="Gene3D" id="3.30.70.330">
    <property type="match status" value="2"/>
</dbReference>
<dbReference type="PROSITE" id="PS50102">
    <property type="entry name" value="RRM"/>
    <property type="match status" value="2"/>
</dbReference>
<keyword evidence="3 5" id="KW-0694">RNA-binding</keyword>
<sequence length="447" mass="50050">MKKKQIVKSSEGGDAGDAGDYRVGQVSSSLFPEKHKSGALSSLFSSTSSSSTLVFVPAPKIEPKVTPAPSDSAEVKGQDQTQKQKKTPKKISAAEKKLQDRESALQNADDEGQTSAKKVKRKRPYVTDEATEDERPFKYRKTVKNMAEERIKMKRTVFVGNLPPNCTKKNLLTLFKQSGAVESVRFRSVVRDDPTISRKVAAIQRKVHPKKQNINAYIIFKEEAAAAGALKWNGKEIEPGFHIRVDRVSKHSGQHDHKRSIFVGNLPYDITELPLREHFEECGTVEAVRLVRDRDSGMGKGFGYILFESPDSVMLALKLDGSKLLERKIRVKRSVKKEKEKKTPPGRSSGFKGPKQEFRNKTKGKNFRTNPGKKQTQASSFKGETADPAAKIWFTKTVRRISLKRYSTPSQTSLKIWAEFGGSSLKALGGDRYRNLAQKRKNNNILK</sequence>
<protein>
    <submittedName>
        <fullName evidence="8">RNA-binding protein 34</fullName>
    </submittedName>
</protein>
<feature type="compositionally biased region" description="Basic and acidic residues" evidence="6">
    <location>
        <begin position="92"/>
        <end position="103"/>
    </location>
</feature>
<dbReference type="SUPFAM" id="SSF54928">
    <property type="entry name" value="RNA-binding domain, RBD"/>
    <property type="match status" value="2"/>
</dbReference>
<keyword evidence="9" id="KW-1185">Reference proteome</keyword>
<feature type="region of interest" description="Disordered" evidence="6">
    <location>
        <begin position="335"/>
        <end position="383"/>
    </location>
</feature>
<proteinExistence type="inferred from homology"/>
<evidence type="ECO:0000256" key="1">
    <source>
        <dbReference type="ARBA" id="ARBA00004604"/>
    </source>
</evidence>
<evidence type="ECO:0000256" key="5">
    <source>
        <dbReference type="PROSITE-ProRule" id="PRU00176"/>
    </source>
</evidence>
<dbReference type="PANTHER" id="PTHR23236">
    <property type="entry name" value="EUKARYOTIC TRANSLATION INITIATION FACTOR 4B/4H"/>
    <property type="match status" value="1"/>
</dbReference>
<evidence type="ECO:0000256" key="3">
    <source>
        <dbReference type="ARBA" id="ARBA00022884"/>
    </source>
</evidence>
<comment type="similarity">
    <text evidence="2">Belongs to the RRM RBM34 family.</text>
</comment>
<evidence type="ECO:0000313" key="8">
    <source>
        <dbReference type="EMBL" id="KAI2658941.1"/>
    </source>
</evidence>